<evidence type="ECO:0000256" key="6">
    <source>
        <dbReference type="ARBA" id="ARBA00023015"/>
    </source>
</evidence>
<dbReference type="STRING" id="1016849.A0A0D1Z1V8"/>
<proteinExistence type="inferred from homology"/>
<dbReference type="InterPro" id="IPR026541">
    <property type="entry name" value="MRG_dom"/>
</dbReference>
<sequence length="326" mass="37258">MAPQATESKPMYQKDEKALCFHGELLYDAKVLEVRRTDPKDKTSAHEYRVHYKGWKNTWDDWVPQDRLRKLTDENRELAANLKKELAAANAPKAAPKPTGKTRRGQGSEFGSGRGSEERTSSVPAAGGRGSKRARDNDIEKEDSFNSRPTVRMPMPDNLKNLLVDDWENVTKSMTLVPLPSKAPANLIFEEYFSQEKVNRIPGSAEYDVLEEFVVGMKQYFETTVGKLLLYRFERPQWQDVRKLWESGKYKEWEGSGPGDCYGAEFVARMLTNMGELTAQTNMDDKAIARLKTEVGKFSVWLSINSKRFFCAKYEKPSAEYLENAR</sequence>
<dbReference type="GO" id="GO:0032221">
    <property type="term" value="C:Rpd3S complex"/>
    <property type="evidence" value="ECO:0007669"/>
    <property type="project" value="TreeGrafter"/>
</dbReference>
<dbReference type="PANTHER" id="PTHR10880">
    <property type="entry name" value="MORTALITY FACTOR 4-LIKE PROTEIN"/>
    <property type="match status" value="1"/>
</dbReference>
<evidence type="ECO:0000256" key="9">
    <source>
        <dbReference type="SAM" id="MobiDB-lite"/>
    </source>
</evidence>
<keyword evidence="8" id="KW-0539">Nucleus</keyword>
<dbReference type="PROSITE" id="PS51640">
    <property type="entry name" value="MRG"/>
    <property type="match status" value="1"/>
</dbReference>
<dbReference type="Gene3D" id="2.30.30.140">
    <property type="match status" value="1"/>
</dbReference>
<feature type="domain" description="Chromo" evidence="10">
    <location>
        <begin position="26"/>
        <end position="86"/>
    </location>
</feature>
<keyword evidence="7" id="KW-0804">Transcription</keyword>
<dbReference type="Gene3D" id="1.10.274.30">
    <property type="entry name" value="MRG domain"/>
    <property type="match status" value="1"/>
</dbReference>
<evidence type="ECO:0000256" key="5">
    <source>
        <dbReference type="ARBA" id="ARBA00022853"/>
    </source>
</evidence>
<feature type="region of interest" description="Disordered" evidence="9">
    <location>
        <begin position="85"/>
        <end position="157"/>
    </location>
</feature>
<keyword evidence="6" id="KW-0805">Transcription regulation</keyword>
<feature type="compositionally biased region" description="Basic and acidic residues" evidence="9">
    <location>
        <begin position="133"/>
        <end position="145"/>
    </location>
</feature>
<dbReference type="EMBL" id="KN846953">
    <property type="protein sequence ID" value="KIV80858.1"/>
    <property type="molecule type" value="Genomic_DNA"/>
</dbReference>
<dbReference type="InterPro" id="IPR053820">
    <property type="entry name" value="MSL3_chromo-like"/>
</dbReference>
<evidence type="ECO:0000313" key="12">
    <source>
        <dbReference type="Proteomes" id="UP000053599"/>
    </source>
</evidence>
<dbReference type="GO" id="GO:0006355">
    <property type="term" value="P:regulation of DNA-templated transcription"/>
    <property type="evidence" value="ECO:0007669"/>
    <property type="project" value="InterPro"/>
</dbReference>
<dbReference type="PANTHER" id="PTHR10880:SF15">
    <property type="entry name" value="MSL COMPLEX SUBUNIT 3"/>
    <property type="match status" value="1"/>
</dbReference>
<evidence type="ECO:0000259" key="10">
    <source>
        <dbReference type="SMART" id="SM00298"/>
    </source>
</evidence>
<dbReference type="HOGENOM" id="CLU_039566_1_1_1"/>
<comment type="subunit">
    <text evidence="3">Component of the NuA4 histone acetyltransferase complex.</text>
</comment>
<evidence type="ECO:0000256" key="8">
    <source>
        <dbReference type="ARBA" id="ARBA00023242"/>
    </source>
</evidence>
<dbReference type="InterPro" id="IPR016197">
    <property type="entry name" value="Chromo-like_dom_sf"/>
</dbReference>
<accession>A0A0D1Z1V8</accession>
<keyword evidence="5" id="KW-0156">Chromatin regulator</keyword>
<reference evidence="11 12" key="1">
    <citation type="submission" date="2015-01" db="EMBL/GenBank/DDBJ databases">
        <title>The Genome Sequence of Exophiala sideris CBS121828.</title>
        <authorList>
            <consortium name="The Broad Institute Genomics Platform"/>
            <person name="Cuomo C."/>
            <person name="de Hoog S."/>
            <person name="Gorbushina A."/>
            <person name="Stielow B."/>
            <person name="Teixiera M."/>
            <person name="Abouelleil A."/>
            <person name="Chapman S.B."/>
            <person name="Priest M."/>
            <person name="Young S.K."/>
            <person name="Wortman J."/>
            <person name="Nusbaum C."/>
            <person name="Birren B."/>
        </authorList>
    </citation>
    <scope>NUCLEOTIDE SEQUENCE [LARGE SCALE GENOMIC DNA]</scope>
    <source>
        <strain evidence="11 12">CBS 121828</strain>
    </source>
</reference>
<dbReference type="Proteomes" id="UP000053599">
    <property type="component" value="Unassembled WGS sequence"/>
</dbReference>
<dbReference type="InterPro" id="IPR000953">
    <property type="entry name" value="Chromo/chromo_shadow_dom"/>
</dbReference>
<dbReference type="SMART" id="SM00298">
    <property type="entry name" value="CHROMO"/>
    <property type="match status" value="1"/>
</dbReference>
<evidence type="ECO:0000256" key="4">
    <source>
        <dbReference type="ARBA" id="ARBA00018505"/>
    </source>
</evidence>
<dbReference type="InterPro" id="IPR038217">
    <property type="entry name" value="MRG_C_sf"/>
</dbReference>
<dbReference type="Pfam" id="PF22732">
    <property type="entry name" value="MSL3_chromo-like"/>
    <property type="match status" value="1"/>
</dbReference>
<dbReference type="GO" id="GO:0035267">
    <property type="term" value="C:NuA4 histone acetyltransferase complex"/>
    <property type="evidence" value="ECO:0007669"/>
    <property type="project" value="TreeGrafter"/>
</dbReference>
<dbReference type="GO" id="GO:0006338">
    <property type="term" value="P:chromatin remodeling"/>
    <property type="evidence" value="ECO:0007669"/>
    <property type="project" value="UniProtKB-ARBA"/>
</dbReference>
<dbReference type="AlphaFoldDB" id="A0A0D1Z1V8"/>
<protein>
    <recommendedName>
        <fullName evidence="4">Chromatin modification-related protein EAF3</fullName>
    </recommendedName>
</protein>
<feature type="compositionally biased region" description="Low complexity" evidence="9">
    <location>
        <begin position="87"/>
        <end position="98"/>
    </location>
</feature>
<dbReference type="PIRSF" id="PIRSF038133">
    <property type="entry name" value="HAT_Nua4_EAF3/MRG15"/>
    <property type="match status" value="1"/>
</dbReference>
<evidence type="ECO:0000256" key="7">
    <source>
        <dbReference type="ARBA" id="ARBA00023163"/>
    </source>
</evidence>
<comment type="similarity">
    <text evidence="2">Belongs to the MRG family.</text>
</comment>
<dbReference type="InterPro" id="IPR008676">
    <property type="entry name" value="MRG"/>
</dbReference>
<dbReference type="OrthoDB" id="124855at2759"/>
<evidence type="ECO:0000256" key="2">
    <source>
        <dbReference type="ARBA" id="ARBA00009093"/>
    </source>
</evidence>
<dbReference type="SUPFAM" id="SSF54160">
    <property type="entry name" value="Chromo domain-like"/>
    <property type="match status" value="1"/>
</dbReference>
<name>A0A0D1Z1V8_9EURO</name>
<organism evidence="11 12">
    <name type="scientific">Exophiala sideris</name>
    <dbReference type="NCBI Taxonomy" id="1016849"/>
    <lineage>
        <taxon>Eukaryota</taxon>
        <taxon>Fungi</taxon>
        <taxon>Dikarya</taxon>
        <taxon>Ascomycota</taxon>
        <taxon>Pezizomycotina</taxon>
        <taxon>Eurotiomycetes</taxon>
        <taxon>Chaetothyriomycetidae</taxon>
        <taxon>Chaetothyriales</taxon>
        <taxon>Herpotrichiellaceae</taxon>
        <taxon>Exophiala</taxon>
    </lineage>
</organism>
<evidence type="ECO:0000256" key="1">
    <source>
        <dbReference type="ARBA" id="ARBA00004123"/>
    </source>
</evidence>
<evidence type="ECO:0000256" key="3">
    <source>
        <dbReference type="ARBA" id="ARBA00011353"/>
    </source>
</evidence>
<gene>
    <name evidence="11" type="ORF">PV11_08333</name>
</gene>
<comment type="subcellular location">
    <subcellularLocation>
        <location evidence="1">Nucleus</location>
    </subcellularLocation>
</comment>
<evidence type="ECO:0000313" key="11">
    <source>
        <dbReference type="EMBL" id="KIV80858.1"/>
    </source>
</evidence>
<dbReference type="Pfam" id="PF05712">
    <property type="entry name" value="MRG"/>
    <property type="match status" value="1"/>
</dbReference>